<keyword evidence="6" id="KW-1185">Reference proteome</keyword>
<dbReference type="Proteomes" id="UP000269544">
    <property type="component" value="Chromosome"/>
</dbReference>
<keyword evidence="3" id="KW-0663">Pyridoxal phosphate</keyword>
<evidence type="ECO:0000256" key="3">
    <source>
        <dbReference type="ARBA" id="ARBA00022898"/>
    </source>
</evidence>
<evidence type="ECO:0000313" key="5">
    <source>
        <dbReference type="EMBL" id="VEJ36267.1"/>
    </source>
</evidence>
<dbReference type="InterPro" id="IPR015422">
    <property type="entry name" value="PyrdxlP-dep_Trfase_small"/>
</dbReference>
<dbReference type="InterPro" id="IPR015421">
    <property type="entry name" value="PyrdxlP-dep_Trfase_major"/>
</dbReference>
<organism evidence="5 6">
    <name type="scientific">Aedoeadaptatus ivorii</name>
    <dbReference type="NCBI Taxonomy" id="54006"/>
    <lineage>
        <taxon>Bacteria</taxon>
        <taxon>Bacillati</taxon>
        <taxon>Bacillota</taxon>
        <taxon>Tissierellia</taxon>
        <taxon>Tissierellales</taxon>
        <taxon>Peptoniphilaceae</taxon>
        <taxon>Aedoeadaptatus</taxon>
    </lineage>
</organism>
<dbReference type="Gene3D" id="3.90.1150.10">
    <property type="entry name" value="Aspartate Aminotransferase, domain 1"/>
    <property type="match status" value="1"/>
</dbReference>
<comment type="cofactor">
    <cofactor evidence="1">
        <name>pyridoxal 5'-phosphate</name>
        <dbReference type="ChEBI" id="CHEBI:597326"/>
    </cofactor>
</comment>
<dbReference type="Pfam" id="PF01212">
    <property type="entry name" value="Beta_elim_lyase"/>
    <property type="match status" value="1"/>
</dbReference>
<dbReference type="AlphaFoldDB" id="A0A3S4YLT1"/>
<evidence type="ECO:0000313" key="6">
    <source>
        <dbReference type="Proteomes" id="UP000269544"/>
    </source>
</evidence>
<dbReference type="GO" id="GO:0006520">
    <property type="term" value="P:amino acid metabolic process"/>
    <property type="evidence" value="ECO:0007669"/>
    <property type="project" value="InterPro"/>
</dbReference>
<name>A0A3S4YLT1_9FIRM</name>
<accession>A0A3S4YLT1</accession>
<evidence type="ECO:0000256" key="2">
    <source>
        <dbReference type="ARBA" id="ARBA00006966"/>
    </source>
</evidence>
<dbReference type="PANTHER" id="PTHR48097">
    <property type="entry name" value="L-THREONINE ALDOLASE-RELATED"/>
    <property type="match status" value="1"/>
</dbReference>
<dbReference type="SUPFAM" id="SSF53383">
    <property type="entry name" value="PLP-dependent transferases"/>
    <property type="match status" value="1"/>
</dbReference>
<dbReference type="EC" id="4.1.2.48" evidence="5"/>
<evidence type="ECO:0000259" key="4">
    <source>
        <dbReference type="Pfam" id="PF01212"/>
    </source>
</evidence>
<evidence type="ECO:0000256" key="1">
    <source>
        <dbReference type="ARBA" id="ARBA00001933"/>
    </source>
</evidence>
<feature type="domain" description="Aromatic amino acid beta-eliminating lyase/threonine aldolase" evidence="4">
    <location>
        <begin position="16"/>
        <end position="287"/>
    </location>
</feature>
<dbReference type="PANTHER" id="PTHR48097:SF5">
    <property type="entry name" value="LOW SPECIFICITY L-THREONINE ALDOLASE"/>
    <property type="match status" value="1"/>
</dbReference>
<protein>
    <submittedName>
        <fullName evidence="5">Low specificity L-threonine aldolase</fullName>
        <ecNumber evidence="5">4.1.2.48</ecNumber>
    </submittedName>
</protein>
<comment type="similarity">
    <text evidence="2">Belongs to the threonine aldolase family.</text>
</comment>
<dbReference type="Gene3D" id="3.40.640.10">
    <property type="entry name" value="Type I PLP-dependent aspartate aminotransferase-like (Major domain)"/>
    <property type="match status" value="1"/>
</dbReference>
<dbReference type="EMBL" id="LR134523">
    <property type="protein sequence ID" value="VEJ36267.1"/>
    <property type="molecule type" value="Genomic_DNA"/>
</dbReference>
<gene>
    <name evidence="5" type="primary">ltaE</name>
    <name evidence="5" type="ORF">NCTC13079_01471</name>
</gene>
<dbReference type="GO" id="GO:0016829">
    <property type="term" value="F:lyase activity"/>
    <property type="evidence" value="ECO:0007669"/>
    <property type="project" value="UniProtKB-KW"/>
</dbReference>
<dbReference type="RefSeq" id="WP_126466166.1">
    <property type="nucleotide sequence ID" value="NZ_LR134523.1"/>
</dbReference>
<dbReference type="KEGG" id="piv:NCTC13079_01471"/>
<proteinExistence type="inferred from homology"/>
<dbReference type="InterPro" id="IPR015424">
    <property type="entry name" value="PyrdxlP-dep_Trfase"/>
</dbReference>
<reference evidence="5 6" key="1">
    <citation type="submission" date="2018-12" db="EMBL/GenBank/DDBJ databases">
        <authorList>
            <consortium name="Pathogen Informatics"/>
        </authorList>
    </citation>
    <scope>NUCLEOTIDE SEQUENCE [LARGE SCALE GENOMIC DNA]</scope>
    <source>
        <strain evidence="5 6">NCTC13079</strain>
    </source>
</reference>
<sequence length="337" mass="37339">MFNFRNDYHDLCHPEIWRALLRVQDEGCEGYGYDAHSEAAREKISAALGASYPVHFVPGGTAANTLAIGFVLRPHEAVISADSGHIVGDEVGAIEAGGHKIITVETEDGKFDPARLQATLESFGNFHNVLPGMIYLSNATETGLVYTKDELRRIKEIADEHGVSVYIDGARMASALTSPVSDVELSEYPEFADIFSIGGTKNGALFGEALVFSNKRLADEFIYFQKQRSLLLAKGFTLGVQFETLFTDDLFFEIGRKANEMAFYLEEVLHEASFPPYRKVESNQVFVELPADVVQRLDAEGQFEVFAEGDPSLVRLVTTYRTTKEEIDGFGELLRSL</sequence>
<dbReference type="OrthoDB" id="9774495at2"/>
<keyword evidence="5" id="KW-0456">Lyase</keyword>
<dbReference type="InterPro" id="IPR001597">
    <property type="entry name" value="ArAA_b-elim_lyase/Thr_aldolase"/>
</dbReference>